<evidence type="ECO:0000313" key="1">
    <source>
        <dbReference type="EMBL" id="ORE05962.1"/>
    </source>
</evidence>
<dbReference type="VEuPathDB" id="FungiDB:BCV72DRAFT_329938"/>
<accession>A0A1X0R1S0</accession>
<reference evidence="1" key="1">
    <citation type="journal article" date="2016" name="Proc. Natl. Acad. Sci. U.S.A.">
        <title>Lipid metabolic changes in an early divergent fungus govern the establishment of a mutualistic symbiosis with endobacteria.</title>
        <authorList>
            <person name="Lastovetsky O.A."/>
            <person name="Gaspar M.L."/>
            <person name="Mondo S.J."/>
            <person name="LaButti K.M."/>
            <person name="Sandor L."/>
            <person name="Grigoriev I.V."/>
            <person name="Henry S.A."/>
            <person name="Pawlowska T.E."/>
        </authorList>
    </citation>
    <scope>NUCLEOTIDE SEQUENCE [LARGE SCALE GENOMIC DNA]</scope>
    <source>
        <strain evidence="1">ATCC 52814</strain>
    </source>
</reference>
<gene>
    <name evidence="1" type="ORF">BCV72DRAFT_329938</name>
</gene>
<protein>
    <submittedName>
        <fullName evidence="1">Uncharacterized protein</fullName>
    </submittedName>
</protein>
<sequence>MLQLTKLSTMIECTHILQAEFLLRSLSLLDDAQLTRLLPHIRFLASHSQWYTISRTPPWRRCAQ</sequence>
<dbReference type="AlphaFoldDB" id="A0A1X0R1S0"/>
<name>A0A1X0R1S0_RHIZD</name>
<dbReference type="EMBL" id="KV921933">
    <property type="protein sequence ID" value="ORE05962.1"/>
    <property type="molecule type" value="Genomic_DNA"/>
</dbReference>
<dbReference type="Proteomes" id="UP000242414">
    <property type="component" value="Unassembled WGS sequence"/>
</dbReference>
<organism evidence="1">
    <name type="scientific">Rhizopus microsporus var. microsporus</name>
    <dbReference type="NCBI Taxonomy" id="86635"/>
    <lineage>
        <taxon>Eukaryota</taxon>
        <taxon>Fungi</taxon>
        <taxon>Fungi incertae sedis</taxon>
        <taxon>Mucoromycota</taxon>
        <taxon>Mucoromycotina</taxon>
        <taxon>Mucoromycetes</taxon>
        <taxon>Mucorales</taxon>
        <taxon>Mucorineae</taxon>
        <taxon>Rhizopodaceae</taxon>
        <taxon>Rhizopus</taxon>
    </lineage>
</organism>
<proteinExistence type="predicted"/>
<dbReference type="OrthoDB" id="10282447at2759"/>